<evidence type="ECO:0000313" key="3">
    <source>
        <dbReference type="EMBL" id="EKE28452.1"/>
    </source>
</evidence>
<dbReference type="AlphaFoldDB" id="K2G2G9"/>
<keyword evidence="1" id="KW-1133">Transmembrane helix</keyword>
<evidence type="ECO:0000256" key="2">
    <source>
        <dbReference type="SAM" id="SignalP"/>
    </source>
</evidence>
<name>K2G2G9_9BACT</name>
<keyword evidence="1" id="KW-0812">Transmembrane</keyword>
<gene>
    <name evidence="3" type="ORF">ACD_3C00057G0002</name>
</gene>
<feature type="transmembrane region" description="Helical" evidence="1">
    <location>
        <begin position="79"/>
        <end position="97"/>
    </location>
</feature>
<feature type="chain" id="PRO_5017331052" description="Integron gene cassette protein" evidence="2">
    <location>
        <begin position="27"/>
        <end position="192"/>
    </location>
</feature>
<protein>
    <recommendedName>
        <fullName evidence="4">Integron gene cassette protein</fullName>
    </recommendedName>
</protein>
<reference evidence="3" key="1">
    <citation type="journal article" date="2012" name="Science">
        <title>Fermentation, hydrogen, and sulfur metabolism in multiple uncultivated bacterial phyla.</title>
        <authorList>
            <person name="Wrighton K.C."/>
            <person name="Thomas B.C."/>
            <person name="Sharon I."/>
            <person name="Miller C.S."/>
            <person name="Castelle C.J."/>
            <person name="VerBerkmoes N.C."/>
            <person name="Wilkins M.J."/>
            <person name="Hettich R.L."/>
            <person name="Lipton M.S."/>
            <person name="Williams K.H."/>
            <person name="Long P.E."/>
            <person name="Banfield J.F."/>
        </authorList>
    </citation>
    <scope>NUCLEOTIDE SEQUENCE [LARGE SCALE GENOMIC DNA]</scope>
</reference>
<proteinExistence type="predicted"/>
<dbReference type="EMBL" id="AMFJ01000331">
    <property type="protein sequence ID" value="EKE28452.1"/>
    <property type="molecule type" value="Genomic_DNA"/>
</dbReference>
<feature type="signal peptide" evidence="2">
    <location>
        <begin position="1"/>
        <end position="26"/>
    </location>
</feature>
<organism evidence="3">
    <name type="scientific">uncultured bacterium</name>
    <name type="common">gcode 4</name>
    <dbReference type="NCBI Taxonomy" id="1234023"/>
    <lineage>
        <taxon>Bacteria</taxon>
        <taxon>environmental samples</taxon>
    </lineage>
</organism>
<evidence type="ECO:0000256" key="1">
    <source>
        <dbReference type="SAM" id="Phobius"/>
    </source>
</evidence>
<keyword evidence="2" id="KW-0732">Signal</keyword>
<comment type="caution">
    <text evidence="3">The sequence shown here is derived from an EMBL/GenBank/DDBJ whole genome shotgun (WGS) entry which is preliminary data.</text>
</comment>
<sequence>MQKAGFYILFFILLAFSPLNPNRAEADTSMQVERIEKSHRKSSEGVRGIAKRQGGSLKCASTRSGNLIKERLLKPIRGYLYLFLILSIFAYVCFILWRAFFKAPADSPDSEACVPETRPIDIPNTPVRVRSYSSERNERIANGYPAVPITSGTLRNNQRRQRSNGRYTNVYSPSSSLVNYINHDGRIPDEFT</sequence>
<accession>K2G2G9</accession>
<evidence type="ECO:0008006" key="4">
    <source>
        <dbReference type="Google" id="ProtNLM"/>
    </source>
</evidence>
<keyword evidence="1" id="KW-0472">Membrane</keyword>